<reference evidence="1 2" key="1">
    <citation type="submission" date="2019-03" db="EMBL/GenBank/DDBJ databases">
        <authorList>
            <person name="Zhang S."/>
        </authorList>
    </citation>
    <scope>NUCLEOTIDE SEQUENCE [LARGE SCALE GENOMIC DNA]</scope>
    <source>
        <strain evidence="1 2">S4J41</strain>
    </source>
</reference>
<comment type="caution">
    <text evidence="1">The sequence shown here is derived from an EMBL/GenBank/DDBJ whole genome shotgun (WGS) entry which is preliminary data.</text>
</comment>
<dbReference type="OrthoDB" id="7871639at2"/>
<evidence type="ECO:0000313" key="1">
    <source>
        <dbReference type="EMBL" id="TDE40193.1"/>
    </source>
</evidence>
<dbReference type="RefSeq" id="WP_132827450.1">
    <property type="nucleotide sequence ID" value="NZ_SMFP01000002.1"/>
</dbReference>
<protein>
    <recommendedName>
        <fullName evidence="3">D-galactarate dehydratase</fullName>
    </recommendedName>
</protein>
<dbReference type="EMBL" id="SMFP01000002">
    <property type="protein sequence ID" value="TDE40193.1"/>
    <property type="molecule type" value="Genomic_DNA"/>
</dbReference>
<keyword evidence="2" id="KW-1185">Reference proteome</keyword>
<dbReference type="PROSITE" id="PS51257">
    <property type="entry name" value="PROKAR_LIPOPROTEIN"/>
    <property type="match status" value="1"/>
</dbReference>
<sequence length="150" mass="15064">MRHAMILSLALVAGCTQVNGVVDTVRGGLGGLGQSKAAPAQEPAALPPAADVLPDQPPVAAVPQARDGSLGTTVAGLGDPTKTGLWLETPLVTTGGKGRVVWPTTGRWVAVALLPAVGEVSAGSRLSLEAMRALGVPLTELIEVEVYAGS</sequence>
<evidence type="ECO:0008006" key="3">
    <source>
        <dbReference type="Google" id="ProtNLM"/>
    </source>
</evidence>
<dbReference type="Proteomes" id="UP000294662">
    <property type="component" value="Unassembled WGS sequence"/>
</dbReference>
<proteinExistence type="predicted"/>
<name>A0A4R5EYT5_9RHOB</name>
<gene>
    <name evidence="1" type="ORF">E1B25_04365</name>
</gene>
<accession>A0A4R5EYT5</accession>
<organism evidence="1 2">
    <name type="scientific">Antarcticimicrobium sediminis</name>
    <dbReference type="NCBI Taxonomy" id="2546227"/>
    <lineage>
        <taxon>Bacteria</taxon>
        <taxon>Pseudomonadati</taxon>
        <taxon>Pseudomonadota</taxon>
        <taxon>Alphaproteobacteria</taxon>
        <taxon>Rhodobacterales</taxon>
        <taxon>Paracoccaceae</taxon>
        <taxon>Antarcticimicrobium</taxon>
    </lineage>
</organism>
<dbReference type="AlphaFoldDB" id="A0A4R5EYT5"/>
<evidence type="ECO:0000313" key="2">
    <source>
        <dbReference type="Proteomes" id="UP000294662"/>
    </source>
</evidence>